<accession>A0A016UDG0</accession>
<keyword evidence="3" id="KW-1185">Reference proteome</keyword>
<dbReference type="Proteomes" id="UP000024635">
    <property type="component" value="Unassembled WGS sequence"/>
</dbReference>
<organism evidence="2 3">
    <name type="scientific">Ancylostoma ceylanicum</name>
    <dbReference type="NCBI Taxonomy" id="53326"/>
    <lineage>
        <taxon>Eukaryota</taxon>
        <taxon>Metazoa</taxon>
        <taxon>Ecdysozoa</taxon>
        <taxon>Nematoda</taxon>
        <taxon>Chromadorea</taxon>
        <taxon>Rhabditida</taxon>
        <taxon>Rhabditina</taxon>
        <taxon>Rhabditomorpha</taxon>
        <taxon>Strongyloidea</taxon>
        <taxon>Ancylostomatidae</taxon>
        <taxon>Ancylostomatinae</taxon>
        <taxon>Ancylostoma</taxon>
    </lineage>
</organism>
<dbReference type="AlphaFoldDB" id="A0A016UDG0"/>
<dbReference type="EMBL" id="JARK01001380">
    <property type="protein sequence ID" value="EYC13369.1"/>
    <property type="molecule type" value="Genomic_DNA"/>
</dbReference>
<evidence type="ECO:0000313" key="2">
    <source>
        <dbReference type="EMBL" id="EYC13369.1"/>
    </source>
</evidence>
<comment type="caution">
    <text evidence="2">The sequence shown here is derived from an EMBL/GenBank/DDBJ whole genome shotgun (WGS) entry which is preliminary data.</text>
</comment>
<reference evidence="3" key="1">
    <citation type="journal article" date="2015" name="Nat. Genet.">
        <title>The genome and transcriptome of the zoonotic hookworm Ancylostoma ceylanicum identify infection-specific gene families.</title>
        <authorList>
            <person name="Schwarz E.M."/>
            <person name="Hu Y."/>
            <person name="Antoshechkin I."/>
            <person name="Miller M.M."/>
            <person name="Sternberg P.W."/>
            <person name="Aroian R.V."/>
        </authorList>
    </citation>
    <scope>NUCLEOTIDE SEQUENCE</scope>
    <source>
        <strain evidence="3">HY135</strain>
    </source>
</reference>
<evidence type="ECO:0000313" key="3">
    <source>
        <dbReference type="Proteomes" id="UP000024635"/>
    </source>
</evidence>
<proteinExistence type="predicted"/>
<evidence type="ECO:0000256" key="1">
    <source>
        <dbReference type="SAM" id="MobiDB-lite"/>
    </source>
</evidence>
<protein>
    <submittedName>
        <fullName evidence="2">Uncharacterized protein</fullName>
    </submittedName>
</protein>
<sequence length="116" mass="14059">MMLLPIIVERFLSIGSHVTVTHVPRFERLLLIRLVVAHEGIKYEVSVRIDIRNRKYCICTWSTRTNLELVLDSWTWKVSSYKRTAAERDLNHVVKRNDRRRDKKIRKDRNRMQERE</sequence>
<feature type="region of interest" description="Disordered" evidence="1">
    <location>
        <begin position="97"/>
        <end position="116"/>
    </location>
</feature>
<name>A0A016UDG0_9BILA</name>
<gene>
    <name evidence="2" type="primary">Acey_s0044.g947</name>
    <name evidence="2" type="ORF">Y032_0044g947</name>
</gene>